<dbReference type="SUPFAM" id="SSF103481">
    <property type="entry name" value="Multidrug resistance efflux transporter EmrE"/>
    <property type="match status" value="2"/>
</dbReference>
<keyword evidence="1" id="KW-1133">Transmembrane helix</keyword>
<protein>
    <submittedName>
        <fullName evidence="3">Permease of the drug/metabolite transporter (DMT) superfamily</fullName>
    </submittedName>
</protein>
<dbReference type="OrthoDB" id="517612at2"/>
<feature type="transmembrane region" description="Helical" evidence="1">
    <location>
        <begin position="248"/>
        <end position="266"/>
    </location>
</feature>
<proteinExistence type="predicted"/>
<dbReference type="EMBL" id="FWXY01000006">
    <property type="protein sequence ID" value="SMC63406.1"/>
    <property type="molecule type" value="Genomic_DNA"/>
</dbReference>
<feature type="transmembrane region" description="Helical" evidence="1">
    <location>
        <begin position="126"/>
        <end position="148"/>
    </location>
</feature>
<keyword evidence="1" id="KW-0812">Transmembrane</keyword>
<dbReference type="InterPro" id="IPR000620">
    <property type="entry name" value="EamA_dom"/>
</dbReference>
<feature type="transmembrane region" description="Helical" evidence="1">
    <location>
        <begin position="303"/>
        <end position="322"/>
    </location>
</feature>
<evidence type="ECO:0000256" key="1">
    <source>
        <dbReference type="SAM" id="Phobius"/>
    </source>
</evidence>
<feature type="transmembrane region" description="Helical" evidence="1">
    <location>
        <begin position="41"/>
        <end position="64"/>
    </location>
</feature>
<sequence length="331" mass="36163">MSNSVFRKFDIIYKSVGKMKIDNPGKFVFKLNFIIENYAHLGHLGATLILLFTAVCFGIVPLFAKTLQETGTSSAAIALYRYGFTALLMAPFLPFSREKWREALLLIFSGLFMGLSWIGYLEAIKVASIAVAGIVYMSYPVFTLLFAWPMVGQRPTLRGVMSVGLVMVSVCLIFSPDNLSGTSVKALLWSLPAPISFGFIIVVISGCLHRLTTYERLACATLGATMGLIPLVLESTGAEFIYAIPDHWFAIAGITFFTALLPQLLYTWACPCVGPNRSAATGTFELPTMFIIGWLAFDETMGAREVIAAILIVLAIVLAPVVQARKTSVQK</sequence>
<gene>
    <name evidence="3" type="ORF">SAMN02746065_10654</name>
</gene>
<dbReference type="InterPro" id="IPR037185">
    <property type="entry name" value="EmrE-like"/>
</dbReference>
<keyword evidence="1" id="KW-0472">Membrane</keyword>
<dbReference type="Proteomes" id="UP000192418">
    <property type="component" value="Unassembled WGS sequence"/>
</dbReference>
<feature type="transmembrane region" description="Helical" evidence="1">
    <location>
        <begin position="187"/>
        <end position="208"/>
    </location>
</feature>
<evidence type="ECO:0000259" key="2">
    <source>
        <dbReference type="Pfam" id="PF00892"/>
    </source>
</evidence>
<dbReference type="PANTHER" id="PTHR22911">
    <property type="entry name" value="ACYL-MALONYL CONDENSING ENZYME-RELATED"/>
    <property type="match status" value="1"/>
</dbReference>
<feature type="domain" description="EamA" evidence="2">
    <location>
        <begin position="185"/>
        <end position="318"/>
    </location>
</feature>
<feature type="transmembrane region" description="Helical" evidence="1">
    <location>
        <begin position="155"/>
        <end position="175"/>
    </location>
</feature>
<feature type="transmembrane region" description="Helical" evidence="1">
    <location>
        <begin position="220"/>
        <end position="242"/>
    </location>
</feature>
<feature type="transmembrane region" description="Helical" evidence="1">
    <location>
        <begin position="103"/>
        <end position="120"/>
    </location>
</feature>
<name>A0A1W2ARS5_9BACT</name>
<evidence type="ECO:0000313" key="3">
    <source>
        <dbReference type="EMBL" id="SMC63406.1"/>
    </source>
</evidence>
<organism evidence="3 4">
    <name type="scientific">Desulfocicer vacuolatum DSM 3385</name>
    <dbReference type="NCBI Taxonomy" id="1121400"/>
    <lineage>
        <taxon>Bacteria</taxon>
        <taxon>Pseudomonadati</taxon>
        <taxon>Thermodesulfobacteriota</taxon>
        <taxon>Desulfobacteria</taxon>
        <taxon>Desulfobacterales</taxon>
        <taxon>Desulfobacteraceae</taxon>
        <taxon>Desulfocicer</taxon>
    </lineage>
</organism>
<dbReference type="RefSeq" id="WP_084067934.1">
    <property type="nucleotide sequence ID" value="NZ_FWXY01000006.1"/>
</dbReference>
<accession>A0A1W2ARS5</accession>
<feature type="transmembrane region" description="Helical" evidence="1">
    <location>
        <begin position="76"/>
        <end position="96"/>
    </location>
</feature>
<evidence type="ECO:0000313" key="4">
    <source>
        <dbReference type="Proteomes" id="UP000192418"/>
    </source>
</evidence>
<dbReference type="GO" id="GO:0016020">
    <property type="term" value="C:membrane"/>
    <property type="evidence" value="ECO:0007669"/>
    <property type="project" value="InterPro"/>
</dbReference>
<dbReference type="AlphaFoldDB" id="A0A1W2ARS5"/>
<reference evidence="3 4" key="1">
    <citation type="submission" date="2017-04" db="EMBL/GenBank/DDBJ databases">
        <authorList>
            <person name="Afonso C.L."/>
            <person name="Miller P.J."/>
            <person name="Scott M.A."/>
            <person name="Spackman E."/>
            <person name="Goraichik I."/>
            <person name="Dimitrov K.M."/>
            <person name="Suarez D.L."/>
            <person name="Swayne D.E."/>
        </authorList>
    </citation>
    <scope>NUCLEOTIDE SEQUENCE [LARGE SCALE GENOMIC DNA]</scope>
    <source>
        <strain evidence="3 4">DSM 3385</strain>
    </source>
</reference>
<keyword evidence="4" id="KW-1185">Reference proteome</keyword>
<feature type="transmembrane region" description="Helical" evidence="1">
    <location>
        <begin position="278"/>
        <end position="297"/>
    </location>
</feature>
<dbReference type="Pfam" id="PF00892">
    <property type="entry name" value="EamA"/>
    <property type="match status" value="2"/>
</dbReference>
<feature type="domain" description="EamA" evidence="2">
    <location>
        <begin position="48"/>
        <end position="174"/>
    </location>
</feature>